<dbReference type="AlphaFoldDB" id="A0AAD9YZ23"/>
<keyword evidence="5 7" id="KW-0234">DNA repair</keyword>
<dbReference type="PANTHER" id="PTHR16140">
    <property type="entry name" value="NON-STRUCTURAL MAINTENANCE OF CHROMOSOMES ELEMENT 4"/>
    <property type="match status" value="1"/>
</dbReference>
<dbReference type="InterPro" id="IPR027786">
    <property type="entry name" value="Nse4/EID"/>
</dbReference>
<protein>
    <recommendedName>
        <fullName evidence="7">Non-structural maintenance of chromosomes element 4</fullName>
    </recommendedName>
</protein>
<dbReference type="GO" id="GO:0006281">
    <property type="term" value="P:DNA repair"/>
    <property type="evidence" value="ECO:0007669"/>
    <property type="project" value="UniProtKB-UniRule"/>
</dbReference>
<evidence type="ECO:0000256" key="7">
    <source>
        <dbReference type="RuleBase" id="RU365071"/>
    </source>
</evidence>
<comment type="similarity">
    <text evidence="2 7">Belongs to the NSE4 family.</text>
</comment>
<evidence type="ECO:0000256" key="6">
    <source>
        <dbReference type="ARBA" id="ARBA00023242"/>
    </source>
</evidence>
<evidence type="ECO:0000313" key="11">
    <source>
        <dbReference type="EMBL" id="KAK3166912.1"/>
    </source>
</evidence>
<organism evidence="11 12">
    <name type="scientific">Lepraria neglecta</name>
    <dbReference type="NCBI Taxonomy" id="209136"/>
    <lineage>
        <taxon>Eukaryota</taxon>
        <taxon>Fungi</taxon>
        <taxon>Dikarya</taxon>
        <taxon>Ascomycota</taxon>
        <taxon>Pezizomycotina</taxon>
        <taxon>Lecanoromycetes</taxon>
        <taxon>OSLEUM clade</taxon>
        <taxon>Lecanoromycetidae</taxon>
        <taxon>Lecanorales</taxon>
        <taxon>Lecanorineae</taxon>
        <taxon>Stereocaulaceae</taxon>
        <taxon>Lepraria</taxon>
    </lineage>
</organism>
<accession>A0AAD9YZ23</accession>
<feature type="region of interest" description="Disordered" evidence="8">
    <location>
        <begin position="1"/>
        <end position="99"/>
    </location>
</feature>
<evidence type="ECO:0000256" key="3">
    <source>
        <dbReference type="ARBA" id="ARBA00022763"/>
    </source>
</evidence>
<evidence type="ECO:0000259" key="9">
    <source>
        <dbReference type="Pfam" id="PF08743"/>
    </source>
</evidence>
<comment type="subcellular location">
    <subcellularLocation>
        <location evidence="1 7">Nucleus</location>
    </subcellularLocation>
</comment>
<gene>
    <name evidence="11" type="ORF">OEA41_010037</name>
</gene>
<name>A0AAD9YZ23_9LECA</name>
<feature type="compositionally biased region" description="Low complexity" evidence="8">
    <location>
        <begin position="35"/>
        <end position="45"/>
    </location>
</feature>
<feature type="domain" description="Non-structural maintenance of chromosome element 4 C-terminal" evidence="9">
    <location>
        <begin position="371"/>
        <end position="458"/>
    </location>
</feature>
<keyword evidence="4 7" id="KW-0233">DNA recombination</keyword>
<dbReference type="InterPro" id="IPR014854">
    <property type="entry name" value="Nse4_C"/>
</dbReference>
<evidence type="ECO:0000256" key="4">
    <source>
        <dbReference type="ARBA" id="ARBA00023172"/>
    </source>
</evidence>
<dbReference type="InterPro" id="IPR029225">
    <property type="entry name" value="Nse4_Nse3-bd"/>
</dbReference>
<comment type="subunit">
    <text evidence="7">Component of the SMC5-SMC6 complex.</text>
</comment>
<sequence>MARRAHLLVDEDDDDELNNTTTSTRQRRGHVNIDSLSPSPAASFSSDKENREAQAESSRQKGKGRAMTPPHLPSPATAEDEAPRPSKRRKLSDRDVPNATQTAHENALAGISDARYYDPDQSIEERRALRKDFRDLSKELTDSRAEYLAPGSRGLVNTLEKANDLFASVKQTSDATLDSRLLVSTADLSAKRTTQLNLGDSTTGIDVDDFVGRCITFMRRGPTEGGTQLRRRDEDDSDEDVTASYDEGDEFNWGWLGRQACFPNNLRPSVPGFLLGPLSVQKRARKATQRRERLVKRDPKDAVRPEELKVQDMEKVENSDLTNLCKNIRKLLATTMIDGQERVWEEMTEDISDEDARALMLKYNVADDEGVPFFHFVVNPNSFGQTVENLFYVSFLIRDGVAGFGNDSNGLPTLHATDTHTAKQIQEENISKHQAVFHLDFETWEEIIDIYDIKESIIPHRQSDEEANVGASGWYA</sequence>
<dbReference type="GO" id="GO:0006310">
    <property type="term" value="P:DNA recombination"/>
    <property type="evidence" value="ECO:0007669"/>
    <property type="project" value="UniProtKB-UniRule"/>
</dbReference>
<dbReference type="GO" id="GO:0005634">
    <property type="term" value="C:nucleus"/>
    <property type="evidence" value="ECO:0007669"/>
    <property type="project" value="UniProtKB-SubCell"/>
</dbReference>
<keyword evidence="12" id="KW-1185">Reference proteome</keyword>
<evidence type="ECO:0000256" key="2">
    <source>
        <dbReference type="ARBA" id="ARBA00008997"/>
    </source>
</evidence>
<evidence type="ECO:0000256" key="1">
    <source>
        <dbReference type="ARBA" id="ARBA00004123"/>
    </source>
</evidence>
<comment type="caution">
    <text evidence="11">The sequence shown here is derived from an EMBL/GenBank/DDBJ whole genome shotgun (WGS) entry which is preliminary data.</text>
</comment>
<reference evidence="11" key="1">
    <citation type="submission" date="2022-11" db="EMBL/GenBank/DDBJ databases">
        <title>Chromosomal genome sequence assembly and mating type (MAT) locus characterization of the leprose asexual lichenized fungus Lepraria neglecta (Nyl.) Erichsen.</title>
        <authorList>
            <person name="Allen J.L."/>
            <person name="Pfeffer B."/>
        </authorList>
    </citation>
    <scope>NUCLEOTIDE SEQUENCE</scope>
    <source>
        <strain evidence="11">Allen 5258</strain>
    </source>
</reference>
<evidence type="ECO:0000259" key="10">
    <source>
        <dbReference type="Pfam" id="PF15412"/>
    </source>
</evidence>
<proteinExistence type="inferred from homology"/>
<dbReference type="PANTHER" id="PTHR16140:SF0">
    <property type="entry name" value="NON-STRUCTURAL MAINTENANCE OF CHROMOSOMES ELEMENT 4"/>
    <property type="match status" value="1"/>
</dbReference>
<evidence type="ECO:0000313" key="12">
    <source>
        <dbReference type="Proteomes" id="UP001276659"/>
    </source>
</evidence>
<keyword evidence="3 7" id="KW-0227">DNA damage</keyword>
<comment type="function">
    <text evidence="7">Component of the SMC5-SMC6 complex, that promotes sister chromatid alignment after DNA damage and facilitates double-stranded DNA breaks (DSBs) repair via homologous recombination between sister chromatids.</text>
</comment>
<dbReference type="EMBL" id="JASNWA010000011">
    <property type="protein sequence ID" value="KAK3166912.1"/>
    <property type="molecule type" value="Genomic_DNA"/>
</dbReference>
<keyword evidence="6 7" id="KW-0539">Nucleus</keyword>
<feature type="region of interest" description="Disordered" evidence="8">
    <location>
        <begin position="222"/>
        <end position="243"/>
    </location>
</feature>
<dbReference type="Proteomes" id="UP001276659">
    <property type="component" value="Unassembled WGS sequence"/>
</dbReference>
<feature type="domain" description="Nse4/EID protein Nse3/MAGE-binding" evidence="10">
    <location>
        <begin position="178"/>
        <end position="239"/>
    </location>
</feature>
<evidence type="ECO:0000256" key="5">
    <source>
        <dbReference type="ARBA" id="ARBA00023204"/>
    </source>
</evidence>
<dbReference type="Pfam" id="PF08743">
    <property type="entry name" value="Nse4_C"/>
    <property type="match status" value="1"/>
</dbReference>
<dbReference type="GO" id="GO:0030915">
    <property type="term" value="C:Smc5-Smc6 complex"/>
    <property type="evidence" value="ECO:0007669"/>
    <property type="project" value="UniProtKB-UniRule"/>
</dbReference>
<evidence type="ECO:0000256" key="8">
    <source>
        <dbReference type="SAM" id="MobiDB-lite"/>
    </source>
</evidence>
<dbReference type="Pfam" id="PF15412">
    <property type="entry name" value="Nse4-Nse3_bdg"/>
    <property type="match status" value="1"/>
</dbReference>